<dbReference type="Proteomes" id="UP000031184">
    <property type="component" value="Unassembled WGS sequence"/>
</dbReference>
<protein>
    <submittedName>
        <fullName evidence="1">Uncharacterized protein</fullName>
    </submittedName>
</protein>
<sequence length="40" mass="4960">MDQKIKEKNEKIEKELKFEFSLNSNEKQKNWKSMKRKSTK</sequence>
<gene>
    <name evidence="1" type="ORF">C095_01500</name>
</gene>
<comment type="caution">
    <text evidence="1">The sequence shown here is derived from an EMBL/GenBank/DDBJ whole genome shotgun (WGS) entry which is preliminary data.</text>
</comment>
<dbReference type="EMBL" id="AUZI01000008">
    <property type="protein sequence ID" value="KID50103.1"/>
    <property type="molecule type" value="Genomic_DNA"/>
</dbReference>
<name>A0A0B4E9C0_9FUSO</name>
<reference evidence="1 2" key="1">
    <citation type="submission" date="2013-08" db="EMBL/GenBank/DDBJ databases">
        <title>An opportunistic ruminal bacterium that causes liver abscesses in cattle.</title>
        <authorList>
            <person name="Benahmed F.H."/>
            <person name="Rasmussen M."/>
            <person name="Harbottle H."/>
            <person name="Soppet D."/>
            <person name="Nagaraja T.G."/>
            <person name="Davidson M."/>
        </authorList>
    </citation>
    <scope>NUCLEOTIDE SEQUENCE [LARGE SCALE GENOMIC DNA]</scope>
    <source>
        <strain evidence="1 2">B35</strain>
    </source>
</reference>
<dbReference type="AlphaFoldDB" id="A0A0B4E9C0"/>
<accession>A0A0B4E9C0</accession>
<proteinExistence type="predicted"/>
<organism evidence="1 2">
    <name type="scientific">Fusobacterium necrophorum subsp. funduliforme B35</name>
    <dbReference type="NCBI Taxonomy" id="1226633"/>
    <lineage>
        <taxon>Bacteria</taxon>
        <taxon>Fusobacteriati</taxon>
        <taxon>Fusobacteriota</taxon>
        <taxon>Fusobacteriia</taxon>
        <taxon>Fusobacteriales</taxon>
        <taxon>Fusobacteriaceae</taxon>
        <taxon>Fusobacterium</taxon>
    </lineage>
</organism>
<evidence type="ECO:0000313" key="2">
    <source>
        <dbReference type="Proteomes" id="UP000031184"/>
    </source>
</evidence>
<evidence type="ECO:0000313" key="1">
    <source>
        <dbReference type="EMBL" id="KID50103.1"/>
    </source>
</evidence>